<dbReference type="InterPro" id="IPR001610">
    <property type="entry name" value="PAC"/>
</dbReference>
<comment type="caution">
    <text evidence="5">The sequence shown here is derived from an EMBL/GenBank/DDBJ whole genome shotgun (WGS) entry which is preliminary data.</text>
</comment>
<feature type="domain" description="PAS" evidence="3">
    <location>
        <begin position="32"/>
        <end position="84"/>
    </location>
</feature>
<evidence type="ECO:0000313" key="6">
    <source>
        <dbReference type="Proteomes" id="UP000295783"/>
    </source>
</evidence>
<dbReference type="Pfam" id="PF13426">
    <property type="entry name" value="PAS_9"/>
    <property type="match status" value="2"/>
</dbReference>
<dbReference type="SMART" id="SM00086">
    <property type="entry name" value="PAC"/>
    <property type="match status" value="2"/>
</dbReference>
<dbReference type="SMART" id="SM00387">
    <property type="entry name" value="HATPase_c"/>
    <property type="match status" value="1"/>
</dbReference>
<proteinExistence type="predicted"/>
<reference evidence="5 6" key="1">
    <citation type="submission" date="2019-03" db="EMBL/GenBank/DDBJ databases">
        <title>Genomic Encyclopedia of Type Strains, Phase III (KMG-III): the genomes of soil and plant-associated and newly described type strains.</title>
        <authorList>
            <person name="Whitman W."/>
        </authorList>
    </citation>
    <scope>NUCLEOTIDE SEQUENCE [LARGE SCALE GENOMIC DNA]</scope>
    <source>
        <strain evidence="5 6">CGMCC 1.7660</strain>
    </source>
</reference>
<feature type="domain" description="PAC" evidence="4">
    <location>
        <begin position="230"/>
        <end position="280"/>
    </location>
</feature>
<dbReference type="PROSITE" id="PS50112">
    <property type="entry name" value="PAS"/>
    <property type="match status" value="2"/>
</dbReference>
<dbReference type="InterPro" id="IPR005467">
    <property type="entry name" value="His_kinase_dom"/>
</dbReference>
<dbReference type="SUPFAM" id="SSF55874">
    <property type="entry name" value="ATPase domain of HSP90 chaperone/DNA topoisomerase II/histidine kinase"/>
    <property type="match status" value="1"/>
</dbReference>
<keyword evidence="6" id="KW-1185">Reference proteome</keyword>
<feature type="compositionally biased region" description="Low complexity" evidence="1">
    <location>
        <begin position="10"/>
        <end position="27"/>
    </location>
</feature>
<dbReference type="InterPro" id="IPR011495">
    <property type="entry name" value="Sig_transdc_His_kin_sub2_dim/P"/>
</dbReference>
<dbReference type="PROSITE" id="PS50113">
    <property type="entry name" value="PAC"/>
    <property type="match status" value="2"/>
</dbReference>
<evidence type="ECO:0000256" key="1">
    <source>
        <dbReference type="SAM" id="MobiDB-lite"/>
    </source>
</evidence>
<feature type="domain" description="Histidine kinase" evidence="2">
    <location>
        <begin position="291"/>
        <end position="484"/>
    </location>
</feature>
<sequence>MTVQRDNSTGEAAEGETGPAGRAGAEALVSESERQFRRIVEASPSALVMVDAEGRIELVNAQSERLFGYGRDELIGRSVEMLIPPRFRGHHPQLRNGFSTDPRSRPMGAGRELYGMRRDGSEFPVEIGLNPIETDQGLKILSAIVDITERRRSAERFRRVVEAAPNAMVMISQQGRIEMVNAEAERVFGYDRSELLGQSIEILVPERFRSQHPALRHGFFAAPASRPMGEGRDLFGLRKDGSEFPVEIGLNPIETEDGTMILSAIVDISDRKQKEESIRQALREKDVLLSEVHHRVKNNLQIIHSLLDLQSSQIDDPTVIAMLRDSQNRIRSMSLIHQTLYQSKDFARVDFANFLDSLLPTLMDSYSTASDRIALSVAVDDVHLPLNQAIPCGLIVNELIANALKHAFPGGMRGRIDVASRRSGDNEVALSVSDDGIGLRDGQEIKSATLGLTLVQMLARQLHGEISVNRRNPTRFDLTFPVVVG</sequence>
<gene>
    <name evidence="5" type="ORF">A8950_2257</name>
</gene>
<dbReference type="InterPro" id="IPR003594">
    <property type="entry name" value="HATPase_dom"/>
</dbReference>
<evidence type="ECO:0000259" key="3">
    <source>
        <dbReference type="PROSITE" id="PS50112"/>
    </source>
</evidence>
<dbReference type="Pfam" id="PF07568">
    <property type="entry name" value="HisKA_2"/>
    <property type="match status" value="1"/>
</dbReference>
<feature type="domain" description="PAS" evidence="3">
    <location>
        <begin position="153"/>
        <end position="206"/>
    </location>
</feature>
<dbReference type="Gene3D" id="3.30.565.10">
    <property type="entry name" value="Histidine kinase-like ATPase, C-terminal domain"/>
    <property type="match status" value="1"/>
</dbReference>
<dbReference type="SUPFAM" id="SSF55785">
    <property type="entry name" value="PYP-like sensor domain (PAS domain)"/>
    <property type="match status" value="2"/>
</dbReference>
<dbReference type="SMART" id="SM00091">
    <property type="entry name" value="PAS"/>
    <property type="match status" value="2"/>
</dbReference>
<dbReference type="Pfam" id="PF02518">
    <property type="entry name" value="HATPase_c"/>
    <property type="match status" value="1"/>
</dbReference>
<evidence type="ECO:0000259" key="2">
    <source>
        <dbReference type="PROSITE" id="PS50109"/>
    </source>
</evidence>
<dbReference type="EMBL" id="SNYW01000008">
    <property type="protein sequence ID" value="TDQ82434.1"/>
    <property type="molecule type" value="Genomic_DNA"/>
</dbReference>
<feature type="domain" description="PAC" evidence="4">
    <location>
        <begin position="109"/>
        <end position="159"/>
    </location>
</feature>
<dbReference type="AlphaFoldDB" id="A0A4R6WTK4"/>
<dbReference type="InterPro" id="IPR000014">
    <property type="entry name" value="PAS"/>
</dbReference>
<dbReference type="InterPro" id="IPR036890">
    <property type="entry name" value="HATPase_C_sf"/>
</dbReference>
<accession>A0A4R6WTK4</accession>
<dbReference type="RefSeq" id="WP_243735608.1">
    <property type="nucleotide sequence ID" value="NZ_SNYW01000008.1"/>
</dbReference>
<dbReference type="Proteomes" id="UP000295783">
    <property type="component" value="Unassembled WGS sequence"/>
</dbReference>
<organism evidence="5 6">
    <name type="scientific">Dongia mobilis</name>
    <dbReference type="NCBI Taxonomy" id="578943"/>
    <lineage>
        <taxon>Bacteria</taxon>
        <taxon>Pseudomonadati</taxon>
        <taxon>Pseudomonadota</taxon>
        <taxon>Alphaproteobacteria</taxon>
        <taxon>Rhodospirillales</taxon>
        <taxon>Dongiaceae</taxon>
        <taxon>Dongia</taxon>
    </lineage>
</organism>
<dbReference type="InterPro" id="IPR035965">
    <property type="entry name" value="PAS-like_dom_sf"/>
</dbReference>
<evidence type="ECO:0000259" key="4">
    <source>
        <dbReference type="PROSITE" id="PS50113"/>
    </source>
</evidence>
<evidence type="ECO:0000313" key="5">
    <source>
        <dbReference type="EMBL" id="TDQ82434.1"/>
    </source>
</evidence>
<dbReference type="NCBIfam" id="TIGR00229">
    <property type="entry name" value="sensory_box"/>
    <property type="match status" value="2"/>
</dbReference>
<name>A0A4R6WTK4_9PROT</name>
<feature type="region of interest" description="Disordered" evidence="1">
    <location>
        <begin position="1"/>
        <end position="28"/>
    </location>
</feature>
<dbReference type="InterPro" id="IPR000700">
    <property type="entry name" value="PAS-assoc_C"/>
</dbReference>
<dbReference type="Gene3D" id="3.30.450.20">
    <property type="entry name" value="PAS domain"/>
    <property type="match status" value="2"/>
</dbReference>
<dbReference type="CDD" id="cd00130">
    <property type="entry name" value="PAS"/>
    <property type="match status" value="2"/>
</dbReference>
<dbReference type="PANTHER" id="PTHR43065">
    <property type="entry name" value="SENSOR HISTIDINE KINASE"/>
    <property type="match status" value="1"/>
</dbReference>
<protein>
    <submittedName>
        <fullName evidence="5">PAS domain S-box-containing protein</fullName>
    </submittedName>
</protein>
<dbReference type="PROSITE" id="PS50109">
    <property type="entry name" value="HIS_KIN"/>
    <property type="match status" value="1"/>
</dbReference>
<dbReference type="PANTHER" id="PTHR43065:SF23">
    <property type="entry name" value="SENSOR HISTIDINE KINASE PDTAS"/>
    <property type="match status" value="1"/>
</dbReference>